<dbReference type="InterPro" id="IPR011766">
    <property type="entry name" value="TPP_enzyme_TPP-bd"/>
</dbReference>
<keyword evidence="2 3" id="KW-0786">Thiamine pyrophosphate</keyword>
<gene>
    <name evidence="7" type="ORF">HDA30_001964</name>
</gene>
<protein>
    <submittedName>
        <fullName evidence="7">Pyruvate dehydrogenase (Quinone)</fullName>
        <ecNumber evidence="7">1.2.5.1</ecNumber>
    </submittedName>
</protein>
<organism evidence="7 8">
    <name type="scientific">Micrococcus cohnii</name>
    <dbReference type="NCBI Taxonomy" id="993416"/>
    <lineage>
        <taxon>Bacteria</taxon>
        <taxon>Bacillati</taxon>
        <taxon>Actinomycetota</taxon>
        <taxon>Actinomycetes</taxon>
        <taxon>Micrococcales</taxon>
        <taxon>Micrococcaceae</taxon>
        <taxon>Micrococcus</taxon>
    </lineage>
</organism>
<dbReference type="PANTHER" id="PTHR42981:SF2">
    <property type="entry name" value="PYRUVATE DEHYDROGENASE [UBIQUINONE]"/>
    <property type="match status" value="1"/>
</dbReference>
<evidence type="ECO:0000259" key="6">
    <source>
        <dbReference type="Pfam" id="PF02776"/>
    </source>
</evidence>
<dbReference type="Pfam" id="PF02775">
    <property type="entry name" value="TPP_enzyme_C"/>
    <property type="match status" value="1"/>
</dbReference>
<dbReference type="SUPFAM" id="SSF52467">
    <property type="entry name" value="DHS-like NAD/FAD-binding domain"/>
    <property type="match status" value="1"/>
</dbReference>
<dbReference type="PANTHER" id="PTHR42981">
    <property type="entry name" value="PYRUVATE DEHYDROGENASE [UBIQUINONE]"/>
    <property type="match status" value="1"/>
</dbReference>
<dbReference type="NCBIfam" id="NF006591">
    <property type="entry name" value="PRK09124.1"/>
    <property type="match status" value="1"/>
</dbReference>
<dbReference type="InterPro" id="IPR047211">
    <property type="entry name" value="POXB-like"/>
</dbReference>
<dbReference type="Pfam" id="PF02776">
    <property type="entry name" value="TPP_enzyme_N"/>
    <property type="match status" value="1"/>
</dbReference>
<evidence type="ECO:0000256" key="3">
    <source>
        <dbReference type="RuleBase" id="RU362132"/>
    </source>
</evidence>
<dbReference type="GO" id="GO:0000287">
    <property type="term" value="F:magnesium ion binding"/>
    <property type="evidence" value="ECO:0007669"/>
    <property type="project" value="InterPro"/>
</dbReference>
<sequence>MATVANHLVETLHASGVRRMYGLAGDSLNGVTDALREHGGVEWVPVRHEETAAFAASAESQLTGELAVCAGSCGPGNLHLINGLYDAQRTRTPVLAIAAHIPSAEIGSGYFQETHPQDLFRECSVYVEHVSSADQMPRMLRTAMRAAIEQRGVAVLVISGDVALTDVDARPSVVRRVPSTVLPADELLDDAAARLNSSSKTALLVGAGAAGAHDEVVALAETLQAPIVHAMRGKDFIGYDNEFDVGMTGLLGFSSGYKALKGADTLLILGSSLPYRQFYPENADVIQVDVRGEQIGTRVDVDVPLVGGVKETALALLPRLKRAKSSRFLNAMVKDYKKTRKELDELATPDKKRIHPQYVARMIDELSDDDAVFLPDVGSPVMWAARYLTMNGRRRIIGSMTHGSMANAITQAVGAQSVDKNRQIVAMAGDGGLSMMLGELLTLKQNDLPVKTVVFNNSSLNFIELEMKAAGFVTFATDLENPDFSLMAESMGIKGFRVETSAELPQVMAEFLAHDGPAVLDVVTERQELTIPPAIEFEQAKGFTLYAVRTVLSGRGTELIDLAKANARQLF</sequence>
<feature type="domain" description="Thiamine pyrophosphate enzyme central" evidence="4">
    <location>
        <begin position="188"/>
        <end position="315"/>
    </location>
</feature>
<evidence type="ECO:0000259" key="4">
    <source>
        <dbReference type="Pfam" id="PF00205"/>
    </source>
</evidence>
<dbReference type="RefSeq" id="WP_184242096.1">
    <property type="nucleotide sequence ID" value="NZ_JACHNA010000001.1"/>
</dbReference>
<evidence type="ECO:0000313" key="8">
    <source>
        <dbReference type="Proteomes" id="UP000540191"/>
    </source>
</evidence>
<proteinExistence type="inferred from homology"/>
<dbReference type="Pfam" id="PF00205">
    <property type="entry name" value="TPP_enzyme_M"/>
    <property type="match status" value="1"/>
</dbReference>
<dbReference type="GO" id="GO:0052737">
    <property type="term" value="F:pyruvate dehydrogenase (quinone) activity"/>
    <property type="evidence" value="ECO:0007669"/>
    <property type="project" value="UniProtKB-EC"/>
</dbReference>
<comment type="similarity">
    <text evidence="1 3">Belongs to the TPP enzyme family.</text>
</comment>
<dbReference type="GO" id="GO:0030976">
    <property type="term" value="F:thiamine pyrophosphate binding"/>
    <property type="evidence" value="ECO:0007669"/>
    <property type="project" value="InterPro"/>
</dbReference>
<comment type="caution">
    <text evidence="7">The sequence shown here is derived from an EMBL/GenBank/DDBJ whole genome shotgun (WGS) entry which is preliminary data.</text>
</comment>
<dbReference type="Proteomes" id="UP000540191">
    <property type="component" value="Unassembled WGS sequence"/>
</dbReference>
<dbReference type="InterPro" id="IPR029035">
    <property type="entry name" value="DHS-like_NAD/FAD-binding_dom"/>
</dbReference>
<dbReference type="EMBL" id="JACHNA010000001">
    <property type="protein sequence ID" value="MBB4736456.1"/>
    <property type="molecule type" value="Genomic_DNA"/>
</dbReference>
<evidence type="ECO:0000256" key="2">
    <source>
        <dbReference type="ARBA" id="ARBA00023052"/>
    </source>
</evidence>
<keyword evidence="7" id="KW-0560">Oxidoreductase</keyword>
<evidence type="ECO:0000256" key="1">
    <source>
        <dbReference type="ARBA" id="ARBA00007812"/>
    </source>
</evidence>
<reference evidence="7 8" key="1">
    <citation type="submission" date="2020-08" db="EMBL/GenBank/DDBJ databases">
        <title>Sequencing the genomes of 1000 actinobacteria strains.</title>
        <authorList>
            <person name="Klenk H.-P."/>
        </authorList>
    </citation>
    <scope>NUCLEOTIDE SEQUENCE [LARGE SCALE GENOMIC DNA]</scope>
    <source>
        <strain evidence="7 8">DSM 23974</strain>
    </source>
</reference>
<dbReference type="InterPro" id="IPR012001">
    <property type="entry name" value="Thiamin_PyroP_enz_TPP-bd_dom"/>
</dbReference>
<dbReference type="CDD" id="cd07039">
    <property type="entry name" value="TPP_PYR_POX"/>
    <property type="match status" value="1"/>
</dbReference>
<accession>A0A7W7M484</accession>
<dbReference type="SUPFAM" id="SSF52518">
    <property type="entry name" value="Thiamin diphosphate-binding fold (THDP-binding)"/>
    <property type="match status" value="2"/>
</dbReference>
<name>A0A7W7M484_9MICC</name>
<feature type="domain" description="Thiamine pyrophosphate enzyme N-terminal TPP-binding" evidence="6">
    <location>
        <begin position="3"/>
        <end position="114"/>
    </location>
</feature>
<dbReference type="Gene3D" id="3.40.50.1220">
    <property type="entry name" value="TPP-binding domain"/>
    <property type="match status" value="1"/>
</dbReference>
<dbReference type="InterPro" id="IPR047210">
    <property type="entry name" value="TPP_PYR_POXB-like"/>
</dbReference>
<dbReference type="CDD" id="cd02014">
    <property type="entry name" value="TPP_POX"/>
    <property type="match status" value="1"/>
</dbReference>
<dbReference type="AlphaFoldDB" id="A0A7W7M484"/>
<dbReference type="EC" id="1.2.5.1" evidence="7"/>
<dbReference type="Gene3D" id="3.40.50.970">
    <property type="match status" value="2"/>
</dbReference>
<keyword evidence="7" id="KW-0670">Pyruvate</keyword>
<dbReference type="InterPro" id="IPR012000">
    <property type="entry name" value="Thiamin_PyroP_enz_cen_dom"/>
</dbReference>
<keyword evidence="8" id="KW-1185">Reference proteome</keyword>
<dbReference type="InterPro" id="IPR047212">
    <property type="entry name" value="TPP_POXB-like"/>
</dbReference>
<evidence type="ECO:0000259" key="5">
    <source>
        <dbReference type="Pfam" id="PF02775"/>
    </source>
</evidence>
<evidence type="ECO:0000313" key="7">
    <source>
        <dbReference type="EMBL" id="MBB4736456.1"/>
    </source>
</evidence>
<dbReference type="InterPro" id="IPR029061">
    <property type="entry name" value="THDP-binding"/>
</dbReference>
<feature type="domain" description="Thiamine pyrophosphate enzyme TPP-binding" evidence="5">
    <location>
        <begin position="376"/>
        <end position="522"/>
    </location>
</feature>